<dbReference type="Gene3D" id="3.40.50.300">
    <property type="entry name" value="P-loop containing nucleotide triphosphate hydrolases"/>
    <property type="match status" value="1"/>
</dbReference>
<evidence type="ECO:0000313" key="6">
    <source>
        <dbReference type="Proteomes" id="UP000184052"/>
    </source>
</evidence>
<dbReference type="Gene3D" id="3.30.300.160">
    <property type="entry name" value="Type II secretion system, protein E, N-terminal domain"/>
    <property type="match status" value="1"/>
</dbReference>
<sequence length="564" mass="63375">MINKIKAMKLGDLLIYSGKLNNDQLTEALSLQKKTGQKLGEILVEKGWVNERDIIETLEQQMGIERYDIQNNVVEAEIPKLITENLARRYLAIPVKINETTSKLTVAMYDPLNIYAIDDIEIATGLKIEPVLASKKDINSAIDQFFGKQNAEKAIEDFSKQYNEEGIESNISEESLEAIRQAPVVRLVNSVIKQALKSRASDIHIEPFDTIVRIRYRIDGQLQEVMTPSINTHSAIVTRIKIIAGLNIAEKRNPQDGRVEMQIDERIVDMRISILPTVHGEKIVIRLLDRANFLMSKTDLGFTPDNLELFEDILDIPNGIILVTGPTGSGKTTTLYTVLSDFNDMATNIITVEDPVEYRLDGINQVQVNEKAGLTFASGLRSILRQDPDIIMIGEIRDMETAQIAVRAAITGHIVISTLHTNDAPSTIMRLIDMGVKPYLISTSVKGIVAQRLVRTICPHCKESYLITEAEKKILHVHDDIQLFRGKGCKKCYNSGYMGRTSIHEIMKMTPEVRKEIDTTASTDNIRTEANRQGMRTLRDNCIDLVIQGKTTVEEMLRVAYTVD</sequence>
<dbReference type="AlphaFoldDB" id="A0A1M6D6Y5"/>
<dbReference type="InterPro" id="IPR007831">
    <property type="entry name" value="T2SS_GspE_N"/>
</dbReference>
<evidence type="ECO:0000256" key="1">
    <source>
        <dbReference type="ARBA" id="ARBA00006611"/>
    </source>
</evidence>
<dbReference type="PANTHER" id="PTHR30258:SF1">
    <property type="entry name" value="PROTEIN TRANSPORT PROTEIN HOFB HOMOLOG"/>
    <property type="match status" value="1"/>
</dbReference>
<dbReference type="SUPFAM" id="SSF160246">
    <property type="entry name" value="EspE N-terminal domain-like"/>
    <property type="match status" value="1"/>
</dbReference>
<dbReference type="EMBL" id="FQZL01000006">
    <property type="protein sequence ID" value="SHI68995.1"/>
    <property type="molecule type" value="Genomic_DNA"/>
</dbReference>
<comment type="similarity">
    <text evidence="1">Belongs to the GSP E family.</text>
</comment>
<dbReference type="OrthoDB" id="9808272at2"/>
<proteinExistence type="inferred from homology"/>
<evidence type="ECO:0000313" key="5">
    <source>
        <dbReference type="EMBL" id="SHI68995.1"/>
    </source>
</evidence>
<dbReference type="Pfam" id="PF05157">
    <property type="entry name" value="MshEN"/>
    <property type="match status" value="1"/>
</dbReference>
<dbReference type="InterPro" id="IPR003593">
    <property type="entry name" value="AAA+_ATPase"/>
</dbReference>
<accession>A0A1M6D6Y5</accession>
<protein>
    <submittedName>
        <fullName evidence="5">Type II secretion system protein E (GspE)</fullName>
    </submittedName>
</protein>
<dbReference type="SUPFAM" id="SSF52540">
    <property type="entry name" value="P-loop containing nucleoside triphosphate hydrolases"/>
    <property type="match status" value="1"/>
</dbReference>
<name>A0A1M6D6Y5_9FIRM</name>
<dbReference type="PANTHER" id="PTHR30258">
    <property type="entry name" value="TYPE II SECRETION SYSTEM PROTEIN GSPE-RELATED"/>
    <property type="match status" value="1"/>
</dbReference>
<organism evidence="5 6">
    <name type="scientific">Dethiosulfatibacter aminovorans DSM 17477</name>
    <dbReference type="NCBI Taxonomy" id="1121476"/>
    <lineage>
        <taxon>Bacteria</taxon>
        <taxon>Bacillati</taxon>
        <taxon>Bacillota</taxon>
        <taxon>Tissierellia</taxon>
        <taxon>Dethiosulfatibacter</taxon>
    </lineage>
</organism>
<dbReference type="InterPro" id="IPR001482">
    <property type="entry name" value="T2SS/T4SS_dom"/>
</dbReference>
<keyword evidence="6" id="KW-1185">Reference proteome</keyword>
<dbReference type="GO" id="GO:0005886">
    <property type="term" value="C:plasma membrane"/>
    <property type="evidence" value="ECO:0007669"/>
    <property type="project" value="TreeGrafter"/>
</dbReference>
<dbReference type="GO" id="GO:0005524">
    <property type="term" value="F:ATP binding"/>
    <property type="evidence" value="ECO:0007669"/>
    <property type="project" value="UniProtKB-KW"/>
</dbReference>
<dbReference type="InterPro" id="IPR037257">
    <property type="entry name" value="T2SS_E_N_sf"/>
</dbReference>
<reference evidence="5 6" key="1">
    <citation type="submission" date="2016-11" db="EMBL/GenBank/DDBJ databases">
        <authorList>
            <person name="Jaros S."/>
            <person name="Januszkiewicz K."/>
            <person name="Wedrychowicz H."/>
        </authorList>
    </citation>
    <scope>NUCLEOTIDE SEQUENCE [LARGE SCALE GENOMIC DNA]</scope>
    <source>
        <strain evidence="5 6">DSM 17477</strain>
    </source>
</reference>
<dbReference type="Pfam" id="PF00437">
    <property type="entry name" value="T2SSE"/>
    <property type="match status" value="1"/>
</dbReference>
<dbReference type="Proteomes" id="UP000184052">
    <property type="component" value="Unassembled WGS sequence"/>
</dbReference>
<evidence type="ECO:0000256" key="3">
    <source>
        <dbReference type="ARBA" id="ARBA00022840"/>
    </source>
</evidence>
<evidence type="ECO:0000259" key="4">
    <source>
        <dbReference type="PROSITE" id="PS00662"/>
    </source>
</evidence>
<feature type="domain" description="Bacterial type II secretion system protein E" evidence="4">
    <location>
        <begin position="384"/>
        <end position="398"/>
    </location>
</feature>
<dbReference type="FunFam" id="3.40.50.300:FF:000398">
    <property type="entry name" value="Type IV pilus assembly ATPase PilB"/>
    <property type="match status" value="1"/>
</dbReference>
<dbReference type="Gene3D" id="3.30.450.90">
    <property type="match status" value="1"/>
</dbReference>
<dbReference type="InterPro" id="IPR027417">
    <property type="entry name" value="P-loop_NTPase"/>
</dbReference>
<dbReference type="RefSeq" id="WP_073047536.1">
    <property type="nucleotide sequence ID" value="NZ_FQZL01000006.1"/>
</dbReference>
<dbReference type="SMART" id="SM00382">
    <property type="entry name" value="AAA"/>
    <property type="match status" value="1"/>
</dbReference>
<dbReference type="CDD" id="cd01129">
    <property type="entry name" value="PulE-GspE-like"/>
    <property type="match status" value="1"/>
</dbReference>
<keyword evidence="3" id="KW-0067">ATP-binding</keyword>
<dbReference type="PROSITE" id="PS00662">
    <property type="entry name" value="T2SP_E"/>
    <property type="match status" value="1"/>
</dbReference>
<evidence type="ECO:0000256" key="2">
    <source>
        <dbReference type="ARBA" id="ARBA00022741"/>
    </source>
</evidence>
<gene>
    <name evidence="5" type="ORF">SAMN02745751_00804</name>
</gene>
<keyword evidence="2" id="KW-0547">Nucleotide-binding</keyword>
<dbReference type="STRING" id="1121476.SAMN02745751_00804"/>
<dbReference type="FunFam" id="3.30.450.90:FF:000001">
    <property type="entry name" value="Type II secretion system ATPase GspE"/>
    <property type="match status" value="1"/>
</dbReference>
<dbReference type="GO" id="GO:0016887">
    <property type="term" value="F:ATP hydrolysis activity"/>
    <property type="evidence" value="ECO:0007669"/>
    <property type="project" value="TreeGrafter"/>
</dbReference>